<feature type="transmembrane region" description="Helical" evidence="6">
    <location>
        <begin position="312"/>
        <end position="331"/>
    </location>
</feature>
<dbReference type="PANTHER" id="PTHR37422">
    <property type="entry name" value="TEICHURONIC ACID BIOSYNTHESIS PROTEIN TUAE"/>
    <property type="match status" value="1"/>
</dbReference>
<feature type="transmembrane region" description="Helical" evidence="6">
    <location>
        <begin position="175"/>
        <end position="196"/>
    </location>
</feature>
<evidence type="ECO:0000313" key="9">
    <source>
        <dbReference type="Proteomes" id="UP000037660"/>
    </source>
</evidence>
<evidence type="ECO:0000256" key="4">
    <source>
        <dbReference type="ARBA" id="ARBA00023136"/>
    </source>
</evidence>
<dbReference type="InterPro" id="IPR051533">
    <property type="entry name" value="WaaL-like"/>
</dbReference>
<feature type="compositionally biased region" description="Low complexity" evidence="5">
    <location>
        <begin position="493"/>
        <end position="511"/>
    </location>
</feature>
<feature type="transmembrane region" description="Helical" evidence="6">
    <location>
        <begin position="235"/>
        <end position="253"/>
    </location>
</feature>
<proteinExistence type="predicted"/>
<dbReference type="InterPro" id="IPR007016">
    <property type="entry name" value="O-antigen_ligase-rel_domated"/>
</dbReference>
<keyword evidence="4 6" id="KW-0472">Membrane</keyword>
<keyword evidence="2 6" id="KW-0812">Transmembrane</keyword>
<dbReference type="AlphaFoldDB" id="A0A0K8P107"/>
<name>A0A0K8P107_PISS1</name>
<feature type="transmembrane region" description="Helical" evidence="6">
    <location>
        <begin position="260"/>
        <end position="278"/>
    </location>
</feature>
<dbReference type="OrthoDB" id="4448at2"/>
<protein>
    <recommendedName>
        <fullName evidence="7">O-antigen ligase-related domain-containing protein</fullName>
    </recommendedName>
</protein>
<evidence type="ECO:0000259" key="7">
    <source>
        <dbReference type="Pfam" id="PF04932"/>
    </source>
</evidence>
<organism evidence="8 9">
    <name type="scientific">Piscinibacter sakaiensis</name>
    <name type="common">Ideonella sakaiensis</name>
    <dbReference type="NCBI Taxonomy" id="1547922"/>
    <lineage>
        <taxon>Bacteria</taxon>
        <taxon>Pseudomonadati</taxon>
        <taxon>Pseudomonadota</taxon>
        <taxon>Betaproteobacteria</taxon>
        <taxon>Burkholderiales</taxon>
        <taxon>Sphaerotilaceae</taxon>
        <taxon>Piscinibacter</taxon>
    </lineage>
</organism>
<feature type="transmembrane region" description="Helical" evidence="6">
    <location>
        <begin position="437"/>
        <end position="456"/>
    </location>
</feature>
<evidence type="ECO:0000256" key="2">
    <source>
        <dbReference type="ARBA" id="ARBA00022692"/>
    </source>
</evidence>
<feature type="region of interest" description="Disordered" evidence="5">
    <location>
        <begin position="490"/>
        <end position="527"/>
    </location>
</feature>
<feature type="transmembrane region" description="Helical" evidence="6">
    <location>
        <begin position="88"/>
        <end position="107"/>
    </location>
</feature>
<reference evidence="9" key="1">
    <citation type="submission" date="2015-07" db="EMBL/GenBank/DDBJ databases">
        <title>Discovery of a poly(ethylene terephthalate assimilation.</title>
        <authorList>
            <person name="Yoshida S."/>
            <person name="Hiraga K."/>
            <person name="Takehana T."/>
            <person name="Taniguchi I."/>
            <person name="Yamaji H."/>
            <person name="Maeda Y."/>
            <person name="Toyohara K."/>
            <person name="Miyamoto K."/>
            <person name="Kimura Y."/>
            <person name="Oda K."/>
        </authorList>
    </citation>
    <scope>NUCLEOTIDE SEQUENCE [LARGE SCALE GENOMIC DNA]</scope>
    <source>
        <strain evidence="9">NBRC 110686 / TISTR 2288 / 201-F6</strain>
    </source>
</reference>
<keyword evidence="9" id="KW-1185">Reference proteome</keyword>
<dbReference type="PANTHER" id="PTHR37422:SF13">
    <property type="entry name" value="LIPOPOLYSACCHARIDE BIOSYNTHESIS PROTEIN PA4999-RELATED"/>
    <property type="match status" value="1"/>
</dbReference>
<comment type="subcellular location">
    <subcellularLocation>
        <location evidence="1">Membrane</location>
        <topology evidence="1">Multi-pass membrane protein</topology>
    </subcellularLocation>
</comment>
<feature type="transmembrane region" description="Helical" evidence="6">
    <location>
        <begin position="402"/>
        <end position="425"/>
    </location>
</feature>
<comment type="caution">
    <text evidence="8">The sequence shown here is derived from an EMBL/GenBank/DDBJ whole genome shotgun (WGS) entry which is preliminary data.</text>
</comment>
<evidence type="ECO:0000313" key="8">
    <source>
        <dbReference type="EMBL" id="GAP35855.1"/>
    </source>
</evidence>
<reference evidence="8 9" key="2">
    <citation type="journal article" date="2016" name="Science">
        <title>A bacterium that degrades and assimilates poly(ethylene terephthalate).</title>
        <authorList>
            <person name="Yoshida S."/>
            <person name="Hiraga K."/>
            <person name="Takehana T."/>
            <person name="Taniguchi I."/>
            <person name="Yamaji H."/>
            <person name="Maeda Y."/>
            <person name="Toyohara K."/>
            <person name="Miyamoto K."/>
            <person name="Kimura Y."/>
            <person name="Oda K."/>
        </authorList>
    </citation>
    <scope>NUCLEOTIDE SEQUENCE [LARGE SCALE GENOMIC DNA]</scope>
    <source>
        <strain evidence="9">NBRC 110686 / TISTR 2288 / 201-F6</strain>
    </source>
</reference>
<evidence type="ECO:0000256" key="1">
    <source>
        <dbReference type="ARBA" id="ARBA00004141"/>
    </source>
</evidence>
<gene>
    <name evidence="8" type="ORF">ISF6_1628</name>
</gene>
<evidence type="ECO:0000256" key="3">
    <source>
        <dbReference type="ARBA" id="ARBA00022989"/>
    </source>
</evidence>
<dbReference type="Pfam" id="PF04932">
    <property type="entry name" value="Wzy_C"/>
    <property type="match status" value="1"/>
</dbReference>
<feature type="transmembrane region" description="Helical" evidence="6">
    <location>
        <begin position="284"/>
        <end position="300"/>
    </location>
</feature>
<dbReference type="EMBL" id="BBYR01000029">
    <property type="protein sequence ID" value="GAP35855.1"/>
    <property type="molecule type" value="Genomic_DNA"/>
</dbReference>
<accession>A0A0K8P107</accession>
<dbReference type="GO" id="GO:0016020">
    <property type="term" value="C:membrane"/>
    <property type="evidence" value="ECO:0007669"/>
    <property type="project" value="UniProtKB-SubCell"/>
</dbReference>
<dbReference type="RefSeq" id="WP_054019887.1">
    <property type="nucleotide sequence ID" value="NZ_BBYR01000029.1"/>
</dbReference>
<keyword evidence="3 6" id="KW-1133">Transmembrane helix</keyword>
<feature type="transmembrane region" description="Helical" evidence="6">
    <location>
        <begin position="12"/>
        <end position="30"/>
    </location>
</feature>
<evidence type="ECO:0000256" key="5">
    <source>
        <dbReference type="SAM" id="MobiDB-lite"/>
    </source>
</evidence>
<feature type="transmembrane region" description="Helical" evidence="6">
    <location>
        <begin position="462"/>
        <end position="478"/>
    </location>
</feature>
<feature type="domain" description="O-antigen ligase-related" evidence="7">
    <location>
        <begin position="270"/>
        <end position="417"/>
    </location>
</feature>
<feature type="transmembrane region" description="Helical" evidence="6">
    <location>
        <begin position="119"/>
        <end position="137"/>
    </location>
</feature>
<feature type="transmembrane region" description="Helical" evidence="6">
    <location>
        <begin position="143"/>
        <end position="163"/>
    </location>
</feature>
<evidence type="ECO:0000256" key="6">
    <source>
        <dbReference type="SAM" id="Phobius"/>
    </source>
</evidence>
<dbReference type="STRING" id="1547922.ISF6_1628"/>
<dbReference type="Proteomes" id="UP000037660">
    <property type="component" value="Unassembled WGS sequence"/>
</dbReference>
<feature type="transmembrane region" description="Helical" evidence="6">
    <location>
        <begin position="36"/>
        <end position="53"/>
    </location>
</feature>
<sequence>MSGGAAPALRTAAIVAGGGLAGLALLAGALSLGSNALAILPVLLFGTAALLAWTGRPQWLLVGAVFFTAPIDISKALVPPIAQFYSPGLYLTVGHVALLGLTLLWLARRLLVQRRLPPFGRADAAVLVFLALVWFGALRSPQGGLAIASALSYSLAVLAFYVASHAIDDPADWRMLLRASVAVVLVQAVWVALQFVTKLPLALPGSKSQTGGELRFGGEGFAFRPSGFLEHPNALADHMTLVIPVALALLLLGRRRLPALVWWAALLTLGAAAFQLLLSLSRGGWLSTVAGCLLVIAVYWRRGLVRTRQIAALAALTVVAVAVVIAAYPSILLRLTGGDDRALESRSILNNQALAIIRTAPLAGVGFGAYNRAAYETIAPAFALISPEYQQSLLRLVVHNHYLLLAAELGIPTAAYFALLLLAFLRLPWTVRRWQDPAMYALAIGLIGALLAQLIFLNSDNYYADIRVYLLWLMLGVLRGACRNGRRDEAAGDAEAGASAPVPALPVAAHPARPEPATPRLLPAPRG</sequence>